<dbReference type="Gene3D" id="1.10.260.40">
    <property type="entry name" value="lambda repressor-like DNA-binding domains"/>
    <property type="match status" value="1"/>
</dbReference>
<dbReference type="PROSITE" id="PS50932">
    <property type="entry name" value="HTH_LACI_2"/>
    <property type="match status" value="1"/>
</dbReference>
<dbReference type="InterPro" id="IPR000843">
    <property type="entry name" value="HTH_LacI"/>
</dbReference>
<evidence type="ECO:0000256" key="3">
    <source>
        <dbReference type="ARBA" id="ARBA00023163"/>
    </source>
</evidence>
<dbReference type="SUPFAM" id="SSF47413">
    <property type="entry name" value="lambda repressor-like DNA-binding domains"/>
    <property type="match status" value="1"/>
</dbReference>
<comment type="caution">
    <text evidence="5">The sequence shown here is derived from an EMBL/GenBank/DDBJ whole genome shotgun (WGS) entry which is preliminary data.</text>
</comment>
<dbReference type="PANTHER" id="PTHR30146:SF153">
    <property type="entry name" value="LACTOSE OPERON REPRESSOR"/>
    <property type="match status" value="1"/>
</dbReference>
<dbReference type="GO" id="GO:0000976">
    <property type="term" value="F:transcription cis-regulatory region binding"/>
    <property type="evidence" value="ECO:0007669"/>
    <property type="project" value="TreeGrafter"/>
</dbReference>
<dbReference type="CDD" id="cd06267">
    <property type="entry name" value="PBP1_LacI_sugar_binding-like"/>
    <property type="match status" value="1"/>
</dbReference>
<keyword evidence="3" id="KW-0804">Transcription</keyword>
<accession>A0A7W8QRK1</accession>
<name>A0A7W8QRK1_9ACTN</name>
<reference evidence="5 6" key="1">
    <citation type="submission" date="2020-08" db="EMBL/GenBank/DDBJ databases">
        <title>Sequencing the genomes of 1000 actinobacteria strains.</title>
        <authorList>
            <person name="Klenk H.-P."/>
        </authorList>
    </citation>
    <scope>NUCLEOTIDE SEQUENCE [LARGE SCALE GENOMIC DNA]</scope>
    <source>
        <strain evidence="5 6">DSM 44551</strain>
    </source>
</reference>
<dbReference type="PROSITE" id="PS00356">
    <property type="entry name" value="HTH_LACI_1"/>
    <property type="match status" value="1"/>
</dbReference>
<dbReference type="RefSeq" id="WP_246528331.1">
    <property type="nucleotide sequence ID" value="NZ_BAAAJD010000096.1"/>
</dbReference>
<dbReference type="SMART" id="SM00354">
    <property type="entry name" value="HTH_LACI"/>
    <property type="match status" value="1"/>
</dbReference>
<dbReference type="Pfam" id="PF13377">
    <property type="entry name" value="Peripla_BP_3"/>
    <property type="match status" value="1"/>
</dbReference>
<dbReference type="Pfam" id="PF00356">
    <property type="entry name" value="LacI"/>
    <property type="match status" value="1"/>
</dbReference>
<dbReference type="GO" id="GO:0003700">
    <property type="term" value="F:DNA-binding transcription factor activity"/>
    <property type="evidence" value="ECO:0007669"/>
    <property type="project" value="TreeGrafter"/>
</dbReference>
<dbReference type="AlphaFoldDB" id="A0A7W8QRK1"/>
<dbReference type="InterPro" id="IPR028082">
    <property type="entry name" value="Peripla_BP_I"/>
</dbReference>
<dbReference type="InterPro" id="IPR046335">
    <property type="entry name" value="LacI/GalR-like_sensor"/>
</dbReference>
<dbReference type="Proteomes" id="UP000572635">
    <property type="component" value="Unassembled WGS sequence"/>
</dbReference>
<dbReference type="InterPro" id="IPR010982">
    <property type="entry name" value="Lambda_DNA-bd_dom_sf"/>
</dbReference>
<gene>
    <name evidence="5" type="ORF">HDA36_004652</name>
</gene>
<dbReference type="SUPFAM" id="SSF53822">
    <property type="entry name" value="Periplasmic binding protein-like I"/>
    <property type="match status" value="1"/>
</dbReference>
<dbReference type="Gene3D" id="3.40.50.2300">
    <property type="match status" value="2"/>
</dbReference>
<feature type="domain" description="HTH lacI-type" evidence="4">
    <location>
        <begin position="9"/>
        <end position="65"/>
    </location>
</feature>
<keyword evidence="2 5" id="KW-0238">DNA-binding</keyword>
<evidence type="ECO:0000256" key="2">
    <source>
        <dbReference type="ARBA" id="ARBA00023125"/>
    </source>
</evidence>
<dbReference type="CDD" id="cd01392">
    <property type="entry name" value="HTH_LacI"/>
    <property type="match status" value="1"/>
</dbReference>
<proteinExistence type="predicted"/>
<dbReference type="EMBL" id="JACHDB010000001">
    <property type="protein sequence ID" value="MBB5434568.1"/>
    <property type="molecule type" value="Genomic_DNA"/>
</dbReference>
<keyword evidence="1" id="KW-0805">Transcription regulation</keyword>
<sequence>MNATRSRPPTMGDIAARAAVSTATVSYVLNDTPGNRIPEETRRRVLAAAEDLGYVPHTSARSLRTGRSDLVLFAMPATTLGPLASRFFTGLAEELRALGYTLILHGDPEQRGAKAARAWAGLRPAAVIAEGRRLTPSAVSLLTGAGAVPLALGHAPRKGVPALVLDHFGMGETGGRHLVEQGCTDIAALVPRAPVVKEMGEERLAGLAKAAAGVRVRRTDMDETPEDAARVVAEWAEQGMPDGVYGYNDEFAGLLLGALADAGVDVPGRVRLVGTDDLPLCEMLRPRLTSVGLRPVLSVGEVAAHIAALVSGEADPAESIRAWEPELRRRGSA</sequence>
<protein>
    <submittedName>
        <fullName evidence="5">DNA-binding LacI/PurR family transcriptional regulator</fullName>
    </submittedName>
</protein>
<organism evidence="5 6">
    <name type="scientific">Nocardiopsis composta</name>
    <dbReference type="NCBI Taxonomy" id="157465"/>
    <lineage>
        <taxon>Bacteria</taxon>
        <taxon>Bacillati</taxon>
        <taxon>Actinomycetota</taxon>
        <taxon>Actinomycetes</taxon>
        <taxon>Streptosporangiales</taxon>
        <taxon>Nocardiopsidaceae</taxon>
        <taxon>Nocardiopsis</taxon>
    </lineage>
</organism>
<evidence type="ECO:0000313" key="5">
    <source>
        <dbReference type="EMBL" id="MBB5434568.1"/>
    </source>
</evidence>
<evidence type="ECO:0000256" key="1">
    <source>
        <dbReference type="ARBA" id="ARBA00023015"/>
    </source>
</evidence>
<dbReference type="PANTHER" id="PTHR30146">
    <property type="entry name" value="LACI-RELATED TRANSCRIPTIONAL REPRESSOR"/>
    <property type="match status" value="1"/>
</dbReference>
<keyword evidence="6" id="KW-1185">Reference proteome</keyword>
<evidence type="ECO:0000259" key="4">
    <source>
        <dbReference type="PROSITE" id="PS50932"/>
    </source>
</evidence>
<evidence type="ECO:0000313" key="6">
    <source>
        <dbReference type="Proteomes" id="UP000572635"/>
    </source>
</evidence>